<dbReference type="EMBL" id="FNOP01000015">
    <property type="protein sequence ID" value="SDX18463.1"/>
    <property type="molecule type" value="Genomic_DNA"/>
</dbReference>
<proteinExistence type="predicted"/>
<gene>
    <name evidence="1" type="ORF">SAMN05216495_11560</name>
</gene>
<evidence type="ECO:0000313" key="2">
    <source>
        <dbReference type="Proteomes" id="UP000182379"/>
    </source>
</evidence>
<name>A0A1H2ZM78_ACIFE</name>
<dbReference type="AlphaFoldDB" id="A0A1H2ZM78"/>
<comment type="caution">
    <text evidence="1">The sequence shown here is derived from an EMBL/GenBank/DDBJ whole genome shotgun (WGS) entry which is preliminary data.</text>
</comment>
<protein>
    <submittedName>
        <fullName evidence="1">Uncharacterized protein</fullName>
    </submittedName>
</protein>
<reference evidence="1 2" key="1">
    <citation type="submission" date="2016-10" db="EMBL/GenBank/DDBJ databases">
        <authorList>
            <person name="Varghese N."/>
            <person name="Submissions S."/>
        </authorList>
    </citation>
    <scope>NUCLEOTIDE SEQUENCE [LARGE SCALE GENOMIC DNA]</scope>
    <source>
        <strain evidence="1 2">WCC6</strain>
    </source>
</reference>
<sequence>MNSIYIFPEAIHTEDTISLDLEENGLRFFCNNKRVVIDLAALRSGSSTVILKNPITGTVYPLFNFREILQVMDLGPQELLQTLRINGYVQIDKSGKDTFIKVFLPNGQPELKSRTHDFSRFPHVAMADLHKLDRAFSWSAHTGKVQIHYGRIEGSLVFDRSTFWKEPVYVSHAGQSQELTEGENWFSFVWSPSEDVYCGPQCGRYKGRALHISGYQR</sequence>
<accession>A0A1H2ZM78</accession>
<organism evidence="1 2">
    <name type="scientific">Acidaminococcus fermentans</name>
    <dbReference type="NCBI Taxonomy" id="905"/>
    <lineage>
        <taxon>Bacteria</taxon>
        <taxon>Bacillati</taxon>
        <taxon>Bacillota</taxon>
        <taxon>Negativicutes</taxon>
        <taxon>Acidaminococcales</taxon>
        <taxon>Acidaminococcaceae</taxon>
        <taxon>Acidaminococcus</taxon>
    </lineage>
</organism>
<dbReference type="RefSeq" id="WP_074707626.1">
    <property type="nucleotide sequence ID" value="NZ_FNOP01000015.1"/>
</dbReference>
<dbReference type="Proteomes" id="UP000182379">
    <property type="component" value="Unassembled WGS sequence"/>
</dbReference>
<evidence type="ECO:0000313" key="1">
    <source>
        <dbReference type="EMBL" id="SDX18463.1"/>
    </source>
</evidence>